<feature type="non-terminal residue" evidence="2">
    <location>
        <position position="105"/>
    </location>
</feature>
<organism evidence="2 3">
    <name type="scientific">Vibrio cholerae</name>
    <dbReference type="NCBI Taxonomy" id="666"/>
    <lineage>
        <taxon>Bacteria</taxon>
        <taxon>Pseudomonadati</taxon>
        <taxon>Pseudomonadota</taxon>
        <taxon>Gammaproteobacteria</taxon>
        <taxon>Vibrionales</taxon>
        <taxon>Vibrionaceae</taxon>
        <taxon>Vibrio</taxon>
    </lineage>
</organism>
<dbReference type="CDD" id="cd00130">
    <property type="entry name" value="PAS"/>
    <property type="match status" value="1"/>
</dbReference>
<gene>
    <name evidence="2" type="ORF">KIN13_00190</name>
</gene>
<protein>
    <submittedName>
        <fullName evidence="2">PAS domain-containing protein</fullName>
    </submittedName>
</protein>
<dbReference type="SMART" id="SM00091">
    <property type="entry name" value="PAS"/>
    <property type="match status" value="1"/>
</dbReference>
<accession>A0AAW4KRE3</accession>
<dbReference type="SUPFAM" id="SSF55785">
    <property type="entry name" value="PYP-like sensor domain (PAS domain)"/>
    <property type="match status" value="1"/>
</dbReference>
<reference evidence="2" key="1">
    <citation type="submission" date="2021-05" db="EMBL/GenBank/DDBJ databases">
        <authorList>
            <person name="Stine C."/>
        </authorList>
    </citation>
    <scope>NUCLEOTIDE SEQUENCE</scope>
    <source>
        <strain evidence="2">TDS0091212</strain>
    </source>
</reference>
<dbReference type="Proteomes" id="UP001196338">
    <property type="component" value="Unassembled WGS sequence"/>
</dbReference>
<dbReference type="InterPro" id="IPR000014">
    <property type="entry name" value="PAS"/>
</dbReference>
<reference evidence="2" key="2">
    <citation type="submission" date="2023-08" db="EMBL/GenBank/DDBJ databases">
        <title>Vibrio cholerae Outbreaks in Tanzania Exemplify Founder Flush: Simultaneous Increases in Population Size and Genetic Diversity.</title>
        <authorList>
            <person name="Debes A.K."/>
            <person name="Mohammed A."/>
            <person name="Maseke I."/>
            <person name="Almeida M."/>
            <person name="Li S."/>
            <person name="Matimba H."/>
            <person name="Joachim A."/>
            <person name="Mizinduko M."/>
            <person name="Nyanga S."/>
            <person name="Kelly M."/>
            <person name="Kachwamba Y."/>
            <person name="Schaffer A.M."/>
            <person name="Nyanga A.S."/>
            <person name="Mghamba J."/>
            <person name="Mosha F.S."/>
            <person name="Sack D.A."/>
            <person name="Stine O.C."/>
        </authorList>
    </citation>
    <scope>NUCLEOTIDE SEQUENCE</scope>
    <source>
        <strain evidence="2">TDS0091212</strain>
    </source>
</reference>
<evidence type="ECO:0000259" key="1">
    <source>
        <dbReference type="PROSITE" id="PS50112"/>
    </source>
</evidence>
<dbReference type="EMBL" id="JAHBND010000033">
    <property type="protein sequence ID" value="MBS7671865.1"/>
    <property type="molecule type" value="Genomic_DNA"/>
</dbReference>
<dbReference type="InterPro" id="IPR035965">
    <property type="entry name" value="PAS-like_dom_sf"/>
</dbReference>
<dbReference type="PROSITE" id="PS50112">
    <property type="entry name" value="PAS"/>
    <property type="match status" value="1"/>
</dbReference>
<dbReference type="Pfam" id="PF00989">
    <property type="entry name" value="PAS"/>
    <property type="match status" value="1"/>
</dbReference>
<dbReference type="InterPro" id="IPR013767">
    <property type="entry name" value="PAS_fold"/>
</dbReference>
<dbReference type="GO" id="GO:0006355">
    <property type="term" value="P:regulation of DNA-templated transcription"/>
    <property type="evidence" value="ECO:0007669"/>
    <property type="project" value="InterPro"/>
</dbReference>
<dbReference type="RefSeq" id="WP_213420723.1">
    <property type="nucleotide sequence ID" value="NZ_JAHBND010000033.1"/>
</dbReference>
<feature type="domain" description="PAS" evidence="1">
    <location>
        <begin position="9"/>
        <end position="82"/>
    </location>
</feature>
<evidence type="ECO:0000313" key="2">
    <source>
        <dbReference type="EMBL" id="MBS7671865.1"/>
    </source>
</evidence>
<sequence>MAERALNDQFEFMRALVNETPHPIYVRDRNGLLQTCNDSYLQVFDVKREEVIGKSVNQMSMALASEAAQYHADYLRVVAEGNPLILDRSLHIHDKKLTIYHWILP</sequence>
<dbReference type="Gene3D" id="3.30.450.20">
    <property type="entry name" value="PAS domain"/>
    <property type="match status" value="1"/>
</dbReference>
<dbReference type="AlphaFoldDB" id="A0AAW4KRE3"/>
<evidence type="ECO:0000313" key="3">
    <source>
        <dbReference type="Proteomes" id="UP001196338"/>
    </source>
</evidence>
<comment type="caution">
    <text evidence="2">The sequence shown here is derived from an EMBL/GenBank/DDBJ whole genome shotgun (WGS) entry which is preliminary data.</text>
</comment>
<dbReference type="NCBIfam" id="TIGR00229">
    <property type="entry name" value="sensory_box"/>
    <property type="match status" value="1"/>
</dbReference>
<proteinExistence type="predicted"/>
<name>A0AAW4KRE3_VIBCL</name>